<dbReference type="GO" id="GO:0006355">
    <property type="term" value="P:regulation of DNA-templated transcription"/>
    <property type="evidence" value="ECO:0007669"/>
    <property type="project" value="InterPro"/>
</dbReference>
<evidence type="ECO:0000256" key="1">
    <source>
        <dbReference type="ARBA" id="ARBA00023015"/>
    </source>
</evidence>
<dbReference type="InterPro" id="IPR039420">
    <property type="entry name" value="WalR-like"/>
</dbReference>
<keyword evidence="2" id="KW-0238">DNA-binding</keyword>
<dbReference type="EMBL" id="PKHE01000014">
    <property type="protein sequence ID" value="PKY88249.1"/>
    <property type="molecule type" value="Genomic_DNA"/>
</dbReference>
<dbReference type="Gene3D" id="1.10.10.10">
    <property type="entry name" value="Winged helix-like DNA-binding domain superfamily/Winged helix DNA-binding domain"/>
    <property type="match status" value="1"/>
</dbReference>
<feature type="domain" description="HTH luxR-type" evidence="4">
    <location>
        <begin position="6"/>
        <end position="71"/>
    </location>
</feature>
<evidence type="ECO:0000259" key="4">
    <source>
        <dbReference type="PROSITE" id="PS50043"/>
    </source>
</evidence>
<dbReference type="AlphaFoldDB" id="A0A2I1JY08"/>
<dbReference type="PANTHER" id="PTHR43214">
    <property type="entry name" value="TWO-COMPONENT RESPONSE REGULATOR"/>
    <property type="match status" value="1"/>
</dbReference>
<dbReference type="InterPro" id="IPR036388">
    <property type="entry name" value="WH-like_DNA-bd_sf"/>
</dbReference>
<dbReference type="SMART" id="SM00421">
    <property type="entry name" value="HTH_LUXR"/>
    <property type="match status" value="1"/>
</dbReference>
<dbReference type="PRINTS" id="PR00038">
    <property type="entry name" value="HTHLUXR"/>
</dbReference>
<dbReference type="RefSeq" id="WP_101954414.1">
    <property type="nucleotide sequence ID" value="NZ_PKHE01000014.1"/>
</dbReference>
<dbReference type="CDD" id="cd06170">
    <property type="entry name" value="LuxR_C_like"/>
    <property type="match status" value="1"/>
</dbReference>
<dbReference type="InterPro" id="IPR000792">
    <property type="entry name" value="Tscrpt_reg_LuxR_C"/>
</dbReference>
<evidence type="ECO:0000256" key="2">
    <source>
        <dbReference type="ARBA" id="ARBA00023125"/>
    </source>
</evidence>
<gene>
    <name evidence="5" type="ORF">CYJ57_05610</name>
</gene>
<name>A0A2I1JY08_9LACT</name>
<evidence type="ECO:0000256" key="3">
    <source>
        <dbReference type="ARBA" id="ARBA00023163"/>
    </source>
</evidence>
<dbReference type="InterPro" id="IPR016032">
    <property type="entry name" value="Sig_transdc_resp-reg_C-effctor"/>
</dbReference>
<protein>
    <recommendedName>
        <fullName evidence="4">HTH luxR-type domain-containing protein</fullName>
    </recommendedName>
</protein>
<dbReference type="SUPFAM" id="SSF46894">
    <property type="entry name" value="C-terminal effector domain of the bipartite response regulators"/>
    <property type="match status" value="1"/>
</dbReference>
<dbReference type="Proteomes" id="UP000234384">
    <property type="component" value="Unassembled WGS sequence"/>
</dbReference>
<keyword evidence="3" id="KW-0804">Transcription</keyword>
<dbReference type="Pfam" id="PF00196">
    <property type="entry name" value="GerE"/>
    <property type="match status" value="1"/>
</dbReference>
<dbReference type="GO" id="GO:0003677">
    <property type="term" value="F:DNA binding"/>
    <property type="evidence" value="ECO:0007669"/>
    <property type="project" value="UniProtKB-KW"/>
</dbReference>
<evidence type="ECO:0000313" key="5">
    <source>
        <dbReference type="EMBL" id="PKY88249.1"/>
    </source>
</evidence>
<accession>A0A2I1JY08</accession>
<sequence>MSTYRPEKILDRLTPREIELLQKLVQSQSMKELAKELYISERTLYNHLTNIYSKLDASNLIEAYNKAMELGYINPVM</sequence>
<keyword evidence="1" id="KW-0805">Transcription regulation</keyword>
<comment type="caution">
    <text evidence="5">The sequence shown here is derived from an EMBL/GenBank/DDBJ whole genome shotgun (WGS) entry which is preliminary data.</text>
</comment>
<proteinExistence type="predicted"/>
<reference evidence="5 6" key="1">
    <citation type="submission" date="2017-12" db="EMBL/GenBank/DDBJ databases">
        <title>Phylogenetic diversity of female urinary microbiome.</title>
        <authorList>
            <person name="Thomas-White K."/>
            <person name="Wolfe A.J."/>
        </authorList>
    </citation>
    <scope>NUCLEOTIDE SEQUENCE [LARGE SCALE GENOMIC DNA]</scope>
    <source>
        <strain evidence="5 6">UMB0898</strain>
    </source>
</reference>
<dbReference type="PROSITE" id="PS50043">
    <property type="entry name" value="HTH_LUXR_2"/>
    <property type="match status" value="1"/>
</dbReference>
<organism evidence="5 6">
    <name type="scientific">Falseniella ignava</name>
    <dbReference type="NCBI Taxonomy" id="137730"/>
    <lineage>
        <taxon>Bacteria</taxon>
        <taxon>Bacillati</taxon>
        <taxon>Bacillota</taxon>
        <taxon>Bacilli</taxon>
        <taxon>Lactobacillales</taxon>
        <taxon>Aerococcaceae</taxon>
        <taxon>Falseniella</taxon>
    </lineage>
</organism>
<dbReference type="OrthoDB" id="188043at2"/>
<evidence type="ECO:0000313" key="6">
    <source>
        <dbReference type="Proteomes" id="UP000234384"/>
    </source>
</evidence>